<comment type="caution">
    <text evidence="3">The sequence shown here is derived from an EMBL/GenBank/DDBJ whole genome shotgun (WGS) entry which is preliminary data.</text>
</comment>
<gene>
    <name evidence="3" type="ORF">H4R20_002665</name>
</gene>
<evidence type="ECO:0000256" key="1">
    <source>
        <dbReference type="SAM" id="MobiDB-lite"/>
    </source>
</evidence>
<reference evidence="3" key="1">
    <citation type="submission" date="2022-07" db="EMBL/GenBank/DDBJ databases">
        <title>Phylogenomic reconstructions and comparative analyses of Kickxellomycotina fungi.</title>
        <authorList>
            <person name="Reynolds N.K."/>
            <person name="Stajich J.E."/>
            <person name="Barry K."/>
            <person name="Grigoriev I.V."/>
            <person name="Crous P."/>
            <person name="Smith M.E."/>
        </authorList>
    </citation>
    <scope>NUCLEOTIDE SEQUENCE</scope>
    <source>
        <strain evidence="3">NRRL 1565</strain>
    </source>
</reference>
<dbReference type="SMART" id="SM00220">
    <property type="entry name" value="S_TKc"/>
    <property type="match status" value="1"/>
</dbReference>
<evidence type="ECO:0000313" key="4">
    <source>
        <dbReference type="Proteomes" id="UP001140094"/>
    </source>
</evidence>
<dbReference type="Proteomes" id="UP001140094">
    <property type="component" value="Unassembled WGS sequence"/>
</dbReference>
<feature type="compositionally biased region" description="Polar residues" evidence="1">
    <location>
        <begin position="144"/>
        <end position="158"/>
    </location>
</feature>
<dbReference type="GO" id="GO:0005524">
    <property type="term" value="F:ATP binding"/>
    <property type="evidence" value="ECO:0007669"/>
    <property type="project" value="InterPro"/>
</dbReference>
<feature type="compositionally biased region" description="Low complexity" evidence="1">
    <location>
        <begin position="904"/>
        <end position="920"/>
    </location>
</feature>
<dbReference type="Pfam" id="PF00069">
    <property type="entry name" value="Pkinase"/>
    <property type="match status" value="1"/>
</dbReference>
<accession>A0A9W8HX53</accession>
<dbReference type="AlphaFoldDB" id="A0A9W8HX53"/>
<feature type="region of interest" description="Disordered" evidence="1">
    <location>
        <begin position="602"/>
        <end position="624"/>
    </location>
</feature>
<dbReference type="GO" id="GO:0004672">
    <property type="term" value="F:protein kinase activity"/>
    <property type="evidence" value="ECO:0007669"/>
    <property type="project" value="InterPro"/>
</dbReference>
<feature type="compositionally biased region" description="Polar residues" evidence="1">
    <location>
        <begin position="824"/>
        <end position="837"/>
    </location>
</feature>
<evidence type="ECO:0000313" key="3">
    <source>
        <dbReference type="EMBL" id="KAJ2804022.1"/>
    </source>
</evidence>
<feature type="domain" description="Protein kinase" evidence="2">
    <location>
        <begin position="238"/>
        <end position="786"/>
    </location>
</feature>
<feature type="region of interest" description="Disordered" evidence="1">
    <location>
        <begin position="819"/>
        <end position="846"/>
    </location>
</feature>
<feature type="region of interest" description="Disordered" evidence="1">
    <location>
        <begin position="886"/>
        <end position="929"/>
    </location>
</feature>
<evidence type="ECO:0000259" key="2">
    <source>
        <dbReference type="PROSITE" id="PS50011"/>
    </source>
</evidence>
<name>A0A9W8HX53_9FUNG</name>
<dbReference type="Gene3D" id="1.10.510.10">
    <property type="entry name" value="Transferase(Phosphotransferase) domain 1"/>
    <property type="match status" value="2"/>
</dbReference>
<feature type="compositionally biased region" description="Low complexity" evidence="1">
    <location>
        <begin position="709"/>
        <end position="719"/>
    </location>
</feature>
<feature type="region of interest" description="Disordered" evidence="1">
    <location>
        <begin position="139"/>
        <end position="158"/>
    </location>
</feature>
<feature type="region of interest" description="Disordered" evidence="1">
    <location>
        <begin position="677"/>
        <end position="719"/>
    </location>
</feature>
<dbReference type="PANTHER" id="PTHR24347">
    <property type="entry name" value="SERINE/THREONINE-PROTEIN KINASE"/>
    <property type="match status" value="1"/>
</dbReference>
<sequence length="988" mass="107357">MLLTYPAHSSNNTNNGESPMEPSENCETKCCSRHRRSSDVFGCVQHKPSNSSASASASGSDNECSGGNSVGYRTLVSDYEDIRLGRTRADGTTASPTADRLRKLHLTIGHGESATRSHRRRPRHVHRTPRLLRNHTVAVHRAPSSESPADTDSGSGAQASVADIHAAIKGNSQHEPMSSTKALRIFETVFAKDARGFPHGNGAVRPEHDSSCKHCVSEAMVIAHQAAAKGIQQHGSHRELRMNLGDGRNAVYVAPCEKHLECPLEKKGTYLVHTNKPKIMTDMSKVEFGICVDGWKRLVFKTVNDHDLAMRELKFYRKIASSNSDHLMRLLDDFTDNSNRHVMVFPRMTSTRIYGHDLFDIAYITRQLFIALRDLHSLGIAHLDITPTNLMSDSTDPLHIEVIDFGLACDITESVDGRLPSRGTCGFVAPEVLAGDSKDLRADIYSAGVVLGMMLQRYLPTINLRLLGGPLVRSDTTDAIVAQLDELLDSYQYNPEQVDYIESNTTYDSTEVLTTDTNMGSPLLSATSCPAAATPSAIAASTSRKCFPARRTTPKPADMYFGNKRNTVTGYNSFSNNGDSDAAAVAAAYVGGASLFSSYSNMSDDDDNDTRSNKHRPSGYNMLYGRTGARGAQSDAGGYTSPHYSLNQTFNSRNSCAIDNSDANMFGEDYGAGSEYYYRSPQNSPAYPRESTSNRQPTSQSNMRYADVSTSSRRSSASRTPAICITPAARVGFANRATGYSGSGTAGKPGRVPLAVLHAADLLRWTLQPDPQWRPTAAQALSHPFLQSIEIKRWRHHHAHHEFFGTRASSRADSGFLPAGGESITCSHQSPEHSGTASPAVRGHSVLPPPLDKDLCMVCAVCGPMEQPGNVHTCVHGSNSIVSECNTKASTPVPPASPVQEVDAPASSTASASSSSAQTPARRDQGMFKDSALGDIGLWESEMYTRMAHGERMDCSSYSSNSHDYARDTTSSMYTSNSNYNDLTSYFY</sequence>
<feature type="compositionally biased region" description="Polar residues" evidence="1">
    <location>
        <begin position="7"/>
        <end position="17"/>
    </location>
</feature>
<keyword evidence="4" id="KW-1185">Reference proteome</keyword>
<feature type="compositionally biased region" description="Polar residues" evidence="1">
    <location>
        <begin position="680"/>
        <end position="703"/>
    </location>
</feature>
<dbReference type="EMBL" id="JANBUO010000452">
    <property type="protein sequence ID" value="KAJ2804022.1"/>
    <property type="molecule type" value="Genomic_DNA"/>
</dbReference>
<feature type="region of interest" description="Disordered" evidence="1">
    <location>
        <begin position="1"/>
        <end position="27"/>
    </location>
</feature>
<feature type="region of interest" description="Disordered" evidence="1">
    <location>
        <begin position="46"/>
        <end position="70"/>
    </location>
</feature>
<dbReference type="PROSITE" id="PS50011">
    <property type="entry name" value="PROTEIN_KINASE_DOM"/>
    <property type="match status" value="1"/>
</dbReference>
<dbReference type="SUPFAM" id="SSF56112">
    <property type="entry name" value="Protein kinase-like (PK-like)"/>
    <property type="match status" value="1"/>
</dbReference>
<feature type="compositionally biased region" description="Low complexity" evidence="1">
    <location>
        <begin position="49"/>
        <end position="60"/>
    </location>
</feature>
<organism evidence="3 4">
    <name type="scientific">Coemansia guatemalensis</name>
    <dbReference type="NCBI Taxonomy" id="2761395"/>
    <lineage>
        <taxon>Eukaryota</taxon>
        <taxon>Fungi</taxon>
        <taxon>Fungi incertae sedis</taxon>
        <taxon>Zoopagomycota</taxon>
        <taxon>Kickxellomycotina</taxon>
        <taxon>Kickxellomycetes</taxon>
        <taxon>Kickxellales</taxon>
        <taxon>Kickxellaceae</taxon>
        <taxon>Coemansia</taxon>
    </lineage>
</organism>
<dbReference type="OrthoDB" id="4062651at2759"/>
<protein>
    <recommendedName>
        <fullName evidence="2">Protein kinase domain-containing protein</fullName>
    </recommendedName>
</protein>
<dbReference type="InterPro" id="IPR011009">
    <property type="entry name" value="Kinase-like_dom_sf"/>
</dbReference>
<dbReference type="InterPro" id="IPR000719">
    <property type="entry name" value="Prot_kinase_dom"/>
</dbReference>
<proteinExistence type="predicted"/>